<proteinExistence type="predicted"/>
<reference evidence="2" key="2">
    <citation type="journal article" date="2017" name="Genome Biol. Evol.">
        <title>Comparative genomic analysis identifies a Campylobacter clade deficient in selenium metabolism.</title>
        <authorList>
            <person name="Miller W.G."/>
            <person name="Yee E."/>
            <person name="Lopes B.S."/>
            <person name="Chapman M.H."/>
            <person name="Huynh S."/>
            <person name="Bono J.L."/>
            <person name="Parker C.T."/>
            <person name="Strachan N.J.C."/>
            <person name="Forbes K.J."/>
        </authorList>
    </citation>
    <scope>NUCLEOTIDE SEQUENCE [LARGE SCALE GENOMIC DNA]</scope>
    <source>
        <strain evidence="2">NCTC 13004</strain>
    </source>
</reference>
<dbReference type="Gene3D" id="1.10.3480.10">
    <property type="entry name" value="TorD-like"/>
    <property type="match status" value="1"/>
</dbReference>
<dbReference type="SUPFAM" id="SSF89155">
    <property type="entry name" value="TorD-like"/>
    <property type="match status" value="1"/>
</dbReference>
<dbReference type="KEGG" id="clx:CLAN_0493"/>
<dbReference type="Proteomes" id="UP000202031">
    <property type="component" value="Chromosome"/>
</dbReference>
<dbReference type="AlphaFoldDB" id="A0A1X9SM12"/>
<accession>A0A1X9SM12</accession>
<reference evidence="2" key="1">
    <citation type="journal article" date="2017" name="Genome Biol. Evol.">
        <title>Comparative Genomic Analysis Identifies a Campylobacter Clade Deficient in Selenium Metabolism.</title>
        <authorList>
            <person name="Miller W.G."/>
            <person name="Yee E."/>
            <person name="Lopes B.S."/>
            <person name="Chapman M.H."/>
            <person name="Huynh S."/>
            <person name="Bono J.L."/>
            <person name="Parker C.T."/>
            <person name="Strachan N.J.C."/>
            <person name="Forbes K.J."/>
        </authorList>
    </citation>
    <scope>NUCLEOTIDE SEQUENCE [LARGE SCALE GENOMIC DNA]</scope>
    <source>
        <strain evidence="2">NCTC 13004</strain>
    </source>
</reference>
<evidence type="ECO:0000313" key="2">
    <source>
        <dbReference type="Proteomes" id="UP000202031"/>
    </source>
</evidence>
<gene>
    <name evidence="1" type="ORF">CLAN_0493</name>
</gene>
<dbReference type="GeneID" id="46920966"/>
<dbReference type="EMBL" id="CP015578">
    <property type="protein sequence ID" value="ARQ97248.1"/>
    <property type="molecule type" value="Genomic_DNA"/>
</dbReference>
<dbReference type="InterPro" id="IPR036411">
    <property type="entry name" value="TorD-like_sf"/>
</dbReference>
<dbReference type="RefSeq" id="WP_096013480.1">
    <property type="nucleotide sequence ID" value="NZ_CP015578.1"/>
</dbReference>
<sequence length="183" mass="20761">MKVAEAYSIICMIFASNFADAITDEALKKLKPNWILKTQNPENTKGNELLIKALSSCNSSDIAADLDSFKGACSLKFFKQINDEDIDNFYKQINFNKPFTNLRPTHISNMLSLLGVIFKNDTNDKTHALLGLYLTNYLLPSLILFAKFLRYNAKTPYYQAMAELIMDFIKTIKANLGLKIDIQ</sequence>
<organism evidence="1 2">
    <name type="scientific">Campylobacter lanienae NCTC 13004</name>
    <dbReference type="NCBI Taxonomy" id="1031753"/>
    <lineage>
        <taxon>Bacteria</taxon>
        <taxon>Pseudomonadati</taxon>
        <taxon>Campylobacterota</taxon>
        <taxon>Epsilonproteobacteria</taxon>
        <taxon>Campylobacterales</taxon>
        <taxon>Campylobacteraceae</taxon>
        <taxon>Campylobacter</taxon>
    </lineage>
</organism>
<evidence type="ECO:0000313" key="1">
    <source>
        <dbReference type="EMBL" id="ARQ97248.1"/>
    </source>
</evidence>
<name>A0A1X9SM12_9BACT</name>
<protein>
    <submittedName>
        <fullName evidence="1">Uncharacterized protein</fullName>
    </submittedName>
</protein>